<proteinExistence type="predicted"/>
<comment type="caution">
    <text evidence="1">The sequence shown here is derived from an EMBL/GenBank/DDBJ whole genome shotgun (WGS) entry which is preliminary data.</text>
</comment>
<keyword evidence="2" id="KW-1185">Reference proteome</keyword>
<organism evidence="1 2">
    <name type="scientific">Oleoguttula mirabilis</name>
    <dbReference type="NCBI Taxonomy" id="1507867"/>
    <lineage>
        <taxon>Eukaryota</taxon>
        <taxon>Fungi</taxon>
        <taxon>Dikarya</taxon>
        <taxon>Ascomycota</taxon>
        <taxon>Pezizomycotina</taxon>
        <taxon>Dothideomycetes</taxon>
        <taxon>Dothideomycetidae</taxon>
        <taxon>Mycosphaerellales</taxon>
        <taxon>Teratosphaeriaceae</taxon>
        <taxon>Oleoguttula</taxon>
    </lineage>
</organism>
<dbReference type="AlphaFoldDB" id="A0AAV9JNW4"/>
<sequence length="113" mass="12406">MSATILMFAMGMRVDFCVDVTITPITIYPNGFITIMTTAAAPPERQQFAIETSLRPTGYGDCIGRDCGPQNYWPSQIPTIYTTITKNMGTTVEATDNATPVQWTTKRGFTNAV</sequence>
<dbReference type="EMBL" id="JAVFHQ010000014">
    <property type="protein sequence ID" value="KAK4546654.1"/>
    <property type="molecule type" value="Genomic_DNA"/>
</dbReference>
<evidence type="ECO:0000313" key="2">
    <source>
        <dbReference type="Proteomes" id="UP001324427"/>
    </source>
</evidence>
<name>A0AAV9JNW4_9PEZI</name>
<evidence type="ECO:0000313" key="1">
    <source>
        <dbReference type="EMBL" id="KAK4546654.1"/>
    </source>
</evidence>
<reference evidence="1 2" key="1">
    <citation type="submission" date="2021-11" db="EMBL/GenBank/DDBJ databases">
        <title>Black yeast isolated from Biological Soil Crust.</title>
        <authorList>
            <person name="Kurbessoian T."/>
        </authorList>
    </citation>
    <scope>NUCLEOTIDE SEQUENCE [LARGE SCALE GENOMIC DNA]</scope>
    <source>
        <strain evidence="1 2">CCFEE 5522</strain>
    </source>
</reference>
<protein>
    <submittedName>
        <fullName evidence="1">Uncharacterized protein</fullName>
    </submittedName>
</protein>
<accession>A0AAV9JNW4</accession>
<gene>
    <name evidence="1" type="ORF">LTR36_001872</name>
</gene>
<dbReference type="Proteomes" id="UP001324427">
    <property type="component" value="Unassembled WGS sequence"/>
</dbReference>